<organism evidence="2 3">
    <name type="scientific">Pontibacter diazotrophicus</name>
    <dbReference type="NCBI Taxonomy" id="1400979"/>
    <lineage>
        <taxon>Bacteria</taxon>
        <taxon>Pseudomonadati</taxon>
        <taxon>Bacteroidota</taxon>
        <taxon>Cytophagia</taxon>
        <taxon>Cytophagales</taxon>
        <taxon>Hymenobacteraceae</taxon>
        <taxon>Pontibacter</taxon>
    </lineage>
</organism>
<evidence type="ECO:0000256" key="1">
    <source>
        <dbReference type="SAM" id="MobiDB-lite"/>
    </source>
</evidence>
<feature type="region of interest" description="Disordered" evidence="1">
    <location>
        <begin position="221"/>
        <end position="290"/>
    </location>
</feature>
<feature type="compositionally biased region" description="Basic and acidic residues" evidence="1">
    <location>
        <begin position="13"/>
        <end position="28"/>
    </location>
</feature>
<dbReference type="AlphaFoldDB" id="A0A3D8LDR6"/>
<evidence type="ECO:0000313" key="3">
    <source>
        <dbReference type="Proteomes" id="UP000256708"/>
    </source>
</evidence>
<proteinExistence type="predicted"/>
<dbReference type="EMBL" id="QRGR01000008">
    <property type="protein sequence ID" value="RDV15537.1"/>
    <property type="molecule type" value="Genomic_DNA"/>
</dbReference>
<name>A0A3D8LDR6_9BACT</name>
<feature type="compositionally biased region" description="Basic and acidic residues" evidence="1">
    <location>
        <begin position="184"/>
        <end position="208"/>
    </location>
</feature>
<accession>A0A3D8LDR6</accession>
<feature type="compositionally biased region" description="Basic and acidic residues" evidence="1">
    <location>
        <begin position="40"/>
        <end position="49"/>
    </location>
</feature>
<feature type="compositionally biased region" description="Polar residues" evidence="1">
    <location>
        <begin position="1"/>
        <end position="12"/>
    </location>
</feature>
<dbReference type="Proteomes" id="UP000256708">
    <property type="component" value="Unassembled WGS sequence"/>
</dbReference>
<feature type="compositionally biased region" description="Polar residues" evidence="1">
    <location>
        <begin position="86"/>
        <end position="98"/>
    </location>
</feature>
<dbReference type="OrthoDB" id="892383at2"/>
<feature type="compositionally biased region" description="Basic and acidic residues" evidence="1">
    <location>
        <begin position="150"/>
        <end position="160"/>
    </location>
</feature>
<feature type="compositionally biased region" description="Basic and acidic residues" evidence="1">
    <location>
        <begin position="99"/>
        <end position="133"/>
    </location>
</feature>
<keyword evidence="3" id="KW-1185">Reference proteome</keyword>
<gene>
    <name evidence="2" type="ORF">DXT99_08590</name>
</gene>
<feature type="compositionally biased region" description="Basic and acidic residues" evidence="1">
    <location>
        <begin position="239"/>
        <end position="261"/>
    </location>
</feature>
<dbReference type="RefSeq" id="WP_115565132.1">
    <property type="nucleotide sequence ID" value="NZ_QRGR01000008.1"/>
</dbReference>
<feature type="compositionally biased region" description="Basic and acidic residues" evidence="1">
    <location>
        <begin position="279"/>
        <end position="290"/>
    </location>
</feature>
<protein>
    <submittedName>
        <fullName evidence="2">Uncharacterized protein</fullName>
    </submittedName>
</protein>
<feature type="region of interest" description="Disordered" evidence="1">
    <location>
        <begin position="1"/>
        <end position="208"/>
    </location>
</feature>
<reference evidence="3" key="1">
    <citation type="submission" date="2018-08" db="EMBL/GenBank/DDBJ databases">
        <authorList>
            <person name="Liu Z.-W."/>
            <person name="Du Z.-J."/>
        </authorList>
    </citation>
    <scope>NUCLEOTIDE SEQUENCE [LARGE SCALE GENOMIC DNA]</scope>
    <source>
        <strain evidence="3">H4X</strain>
    </source>
</reference>
<comment type="caution">
    <text evidence="2">The sequence shown here is derived from an EMBL/GenBank/DDBJ whole genome shotgun (WGS) entry which is preliminary data.</text>
</comment>
<sequence>MANKPMNLNGSEGENHEIGRKLYNKDKQYNQQNDNQRYGNRREDTREWGEGNYFHTGPNPRGAQDPDRDQNRDFDRNRNDYRRGGASNSSYNQGQNAHLNDHYGSRSDSNYRNERSFINHGDRNQYQHDESHSMRRPHTPGGSLQGNQSDVRDQQNDPWREGPGSGSRYKESDYRYGSGSHNWYTEDRYTPNDDKNRRNNPRHDDRGFVDRVKDTWNDIWHSDDEDYQPRGNRYQSNADRLDTRKRYGSEQYRDRNFDKGLEGGPRWADETDSGQDNYFDDRDNTNRRRR</sequence>
<feature type="compositionally biased region" description="Basic and acidic residues" evidence="1">
    <location>
        <begin position="64"/>
        <end position="83"/>
    </location>
</feature>
<evidence type="ECO:0000313" key="2">
    <source>
        <dbReference type="EMBL" id="RDV15537.1"/>
    </source>
</evidence>